<comment type="caution">
    <text evidence="2">The sequence shown here is derived from an EMBL/GenBank/DDBJ whole genome shotgun (WGS) entry which is preliminary data.</text>
</comment>
<sequence length="192" mass="22532">MHGLSKGTLNISPSFKRQKLIQNIKLLVYDQVNLKTNFSIGADIATATTLMLLAQLTDECMEYIITPTKTIYNLKWRQSKSQSCHLLEDDFFVEIFCLLLVQVFKIDTTIIYSITLVTIYSISLIRLVNLNNTWWKLQNQRYSHHYDLWHTIDYSLRYTFLYNTYSTLIYFEELTIHSTIIIDNDEHNGLGS</sequence>
<dbReference type="EMBL" id="JRES01000441">
    <property type="protein sequence ID" value="KNC31108.1"/>
    <property type="molecule type" value="Genomic_DNA"/>
</dbReference>
<keyword evidence="1" id="KW-0472">Membrane</keyword>
<reference evidence="2 3" key="1">
    <citation type="journal article" date="2015" name="Nat. Commun.">
        <title>Lucilia cuprina genome unlocks parasitic fly biology to underpin future interventions.</title>
        <authorList>
            <person name="Anstead C.A."/>
            <person name="Korhonen P.K."/>
            <person name="Young N.D."/>
            <person name="Hall R.S."/>
            <person name="Jex A.R."/>
            <person name="Murali S.C."/>
            <person name="Hughes D.S."/>
            <person name="Lee S.F."/>
            <person name="Perry T."/>
            <person name="Stroehlein A.J."/>
            <person name="Ansell B.R."/>
            <person name="Breugelmans B."/>
            <person name="Hofmann A."/>
            <person name="Qu J."/>
            <person name="Dugan S."/>
            <person name="Lee S.L."/>
            <person name="Chao H."/>
            <person name="Dinh H."/>
            <person name="Han Y."/>
            <person name="Doddapaneni H.V."/>
            <person name="Worley K.C."/>
            <person name="Muzny D.M."/>
            <person name="Ioannidis P."/>
            <person name="Waterhouse R.M."/>
            <person name="Zdobnov E.M."/>
            <person name="James P.J."/>
            <person name="Bagnall N.H."/>
            <person name="Kotze A.C."/>
            <person name="Gibbs R.A."/>
            <person name="Richards S."/>
            <person name="Batterham P."/>
            <person name="Gasser R.B."/>
        </authorList>
    </citation>
    <scope>NUCLEOTIDE SEQUENCE [LARGE SCALE GENOMIC DNA]</scope>
    <source>
        <strain evidence="2 3">LS</strain>
        <tissue evidence="2">Full body</tissue>
    </source>
</reference>
<proteinExistence type="predicted"/>
<protein>
    <submittedName>
        <fullName evidence="2">Uncharacterized protein</fullName>
    </submittedName>
</protein>
<feature type="transmembrane region" description="Helical" evidence="1">
    <location>
        <begin position="110"/>
        <end position="128"/>
    </location>
</feature>
<evidence type="ECO:0000256" key="1">
    <source>
        <dbReference type="SAM" id="Phobius"/>
    </source>
</evidence>
<dbReference type="AlphaFoldDB" id="A0A0L0CFB7"/>
<organism evidence="2 3">
    <name type="scientific">Lucilia cuprina</name>
    <name type="common">Green bottle fly</name>
    <name type="synonym">Australian sheep blowfly</name>
    <dbReference type="NCBI Taxonomy" id="7375"/>
    <lineage>
        <taxon>Eukaryota</taxon>
        <taxon>Metazoa</taxon>
        <taxon>Ecdysozoa</taxon>
        <taxon>Arthropoda</taxon>
        <taxon>Hexapoda</taxon>
        <taxon>Insecta</taxon>
        <taxon>Pterygota</taxon>
        <taxon>Neoptera</taxon>
        <taxon>Endopterygota</taxon>
        <taxon>Diptera</taxon>
        <taxon>Brachycera</taxon>
        <taxon>Muscomorpha</taxon>
        <taxon>Oestroidea</taxon>
        <taxon>Calliphoridae</taxon>
        <taxon>Luciliinae</taxon>
        <taxon>Lucilia</taxon>
    </lineage>
</organism>
<evidence type="ECO:0000313" key="3">
    <source>
        <dbReference type="Proteomes" id="UP000037069"/>
    </source>
</evidence>
<keyword evidence="3" id="KW-1185">Reference proteome</keyword>
<name>A0A0L0CFB7_LUCCU</name>
<dbReference type="Proteomes" id="UP000037069">
    <property type="component" value="Unassembled WGS sequence"/>
</dbReference>
<gene>
    <name evidence="2" type="ORF">FF38_06660</name>
</gene>
<evidence type="ECO:0000313" key="2">
    <source>
        <dbReference type="EMBL" id="KNC31108.1"/>
    </source>
</evidence>
<keyword evidence="1" id="KW-0812">Transmembrane</keyword>
<accession>A0A0L0CFB7</accession>
<keyword evidence="1" id="KW-1133">Transmembrane helix</keyword>